<dbReference type="SUPFAM" id="SSF51261">
    <property type="entry name" value="Duplicated hybrid motif"/>
    <property type="match status" value="1"/>
</dbReference>
<proteinExistence type="predicted"/>
<feature type="compositionally biased region" description="Polar residues" evidence="2">
    <location>
        <begin position="326"/>
        <end position="341"/>
    </location>
</feature>
<evidence type="ECO:0000256" key="1">
    <source>
        <dbReference type="ARBA" id="ARBA00022729"/>
    </source>
</evidence>
<sequence>MRRPAVLALLALSACATPRAEKMSFEELYATSGDGASFSESSPFLPHEPEHARGPLAPERSAELDAALTSFADRARAYREKVQRGAVMPSEQARNWAEMNAALDAFLSRPVEHTDSRDLTRARGIMEAELEQDARLYGDMPGPLAEAVVLRVGRLIVRASTLRRWEHPPEPSGPPRLAWPVEPVTITSLYGERWHPITGQLRRHLGVDLAARRGQVVSVAQRGVVLRAGWNGDHGQQVEVQHDGQWVTRYSHLSQVLVTTGEVLASGDAVGLAGDTGLATGVHVHFELWHDGSSLDPLEALVTPESSPEAPQEERPVARQLPETPALTSQGRHPSATGSRP</sequence>
<dbReference type="Pfam" id="PF01551">
    <property type="entry name" value="Peptidase_M23"/>
    <property type="match status" value="1"/>
</dbReference>
<dbReference type="Gene3D" id="2.70.70.10">
    <property type="entry name" value="Glucose Permease (Domain IIA)"/>
    <property type="match status" value="1"/>
</dbReference>
<comment type="caution">
    <text evidence="4">The sequence shown here is derived from an EMBL/GenBank/DDBJ whole genome shotgun (WGS) entry which is preliminary data.</text>
</comment>
<dbReference type="EMBL" id="RAVZ01000582">
    <property type="protein sequence ID" value="RKG69086.1"/>
    <property type="molecule type" value="Genomic_DNA"/>
</dbReference>
<evidence type="ECO:0000256" key="2">
    <source>
        <dbReference type="SAM" id="MobiDB-lite"/>
    </source>
</evidence>
<dbReference type="GO" id="GO:0004222">
    <property type="term" value="F:metalloendopeptidase activity"/>
    <property type="evidence" value="ECO:0007669"/>
    <property type="project" value="TreeGrafter"/>
</dbReference>
<organism evidence="4 5">
    <name type="scientific">Corallococcus terminator</name>
    <dbReference type="NCBI Taxonomy" id="2316733"/>
    <lineage>
        <taxon>Bacteria</taxon>
        <taxon>Pseudomonadati</taxon>
        <taxon>Myxococcota</taxon>
        <taxon>Myxococcia</taxon>
        <taxon>Myxococcales</taxon>
        <taxon>Cystobacterineae</taxon>
        <taxon>Myxococcaceae</taxon>
        <taxon>Corallococcus</taxon>
    </lineage>
</organism>
<dbReference type="CDD" id="cd12797">
    <property type="entry name" value="M23_peptidase"/>
    <property type="match status" value="1"/>
</dbReference>
<dbReference type="RefSeq" id="WP_120545807.1">
    <property type="nucleotide sequence ID" value="NZ_RAVZ01000582.1"/>
</dbReference>
<dbReference type="InterPro" id="IPR050570">
    <property type="entry name" value="Cell_wall_metabolism_enzyme"/>
</dbReference>
<dbReference type="PANTHER" id="PTHR21666">
    <property type="entry name" value="PEPTIDASE-RELATED"/>
    <property type="match status" value="1"/>
</dbReference>
<feature type="domain" description="M23ase beta-sheet core" evidence="3">
    <location>
        <begin position="203"/>
        <end position="297"/>
    </location>
</feature>
<keyword evidence="5" id="KW-1185">Reference proteome</keyword>
<evidence type="ECO:0000259" key="3">
    <source>
        <dbReference type="Pfam" id="PF01551"/>
    </source>
</evidence>
<dbReference type="Proteomes" id="UP000268094">
    <property type="component" value="Unassembled WGS sequence"/>
</dbReference>
<feature type="region of interest" description="Disordered" evidence="2">
    <location>
        <begin position="298"/>
        <end position="341"/>
    </location>
</feature>
<feature type="region of interest" description="Disordered" evidence="2">
    <location>
        <begin position="36"/>
        <end position="55"/>
    </location>
</feature>
<evidence type="ECO:0000313" key="4">
    <source>
        <dbReference type="EMBL" id="RKG69086.1"/>
    </source>
</evidence>
<evidence type="ECO:0000313" key="5">
    <source>
        <dbReference type="Proteomes" id="UP000268094"/>
    </source>
</evidence>
<dbReference type="OrthoDB" id="9815245at2"/>
<keyword evidence="1" id="KW-0732">Signal</keyword>
<gene>
    <name evidence="4" type="ORF">D7V88_40350</name>
</gene>
<accession>A0A3A8HFC5</accession>
<dbReference type="AlphaFoldDB" id="A0A3A8HFC5"/>
<dbReference type="PROSITE" id="PS51257">
    <property type="entry name" value="PROKAR_LIPOPROTEIN"/>
    <property type="match status" value="1"/>
</dbReference>
<reference evidence="5" key="1">
    <citation type="submission" date="2018-09" db="EMBL/GenBank/DDBJ databases">
        <authorList>
            <person name="Livingstone P.G."/>
            <person name="Whitworth D.E."/>
        </authorList>
    </citation>
    <scope>NUCLEOTIDE SEQUENCE [LARGE SCALE GENOMIC DNA]</scope>
    <source>
        <strain evidence="5">CA054A</strain>
    </source>
</reference>
<dbReference type="InterPro" id="IPR016047">
    <property type="entry name" value="M23ase_b-sheet_dom"/>
</dbReference>
<dbReference type="PANTHER" id="PTHR21666:SF289">
    <property type="entry name" value="L-ALA--D-GLU ENDOPEPTIDASE"/>
    <property type="match status" value="1"/>
</dbReference>
<protein>
    <submittedName>
        <fullName evidence="4">M23 family metallopeptidase</fullName>
    </submittedName>
</protein>
<dbReference type="InterPro" id="IPR011055">
    <property type="entry name" value="Dup_hybrid_motif"/>
</dbReference>
<name>A0A3A8HFC5_9BACT</name>